<dbReference type="PANTHER" id="PTHR38774:SF1">
    <property type="entry name" value="CYTOPLASMIC PROTEIN"/>
    <property type="match status" value="1"/>
</dbReference>
<gene>
    <name evidence="1" type="ORF">HCU74_13260</name>
</gene>
<proteinExistence type="predicted"/>
<accession>A0ABX1GGP9</accession>
<dbReference type="Proteomes" id="UP000765845">
    <property type="component" value="Unassembled WGS sequence"/>
</dbReference>
<dbReference type="Pfam" id="PF06853">
    <property type="entry name" value="DUF1249"/>
    <property type="match status" value="1"/>
</dbReference>
<reference evidence="1 2" key="1">
    <citation type="submission" date="2020-04" db="EMBL/GenBank/DDBJ databases">
        <authorList>
            <person name="Yoon J."/>
        </authorList>
    </citation>
    <scope>NUCLEOTIDE SEQUENCE [LARGE SCALE GENOMIC DNA]</scope>
    <source>
        <strain evidence="1 2">KMU-166</strain>
    </source>
</reference>
<keyword evidence="2" id="KW-1185">Reference proteome</keyword>
<evidence type="ECO:0000313" key="2">
    <source>
        <dbReference type="Proteomes" id="UP000765845"/>
    </source>
</evidence>
<organism evidence="1 2">
    <name type="scientific">Spongiibacter thalassae</name>
    <dbReference type="NCBI Taxonomy" id="2721624"/>
    <lineage>
        <taxon>Bacteria</taxon>
        <taxon>Pseudomonadati</taxon>
        <taxon>Pseudomonadota</taxon>
        <taxon>Gammaproteobacteria</taxon>
        <taxon>Cellvibrionales</taxon>
        <taxon>Spongiibacteraceae</taxon>
        <taxon>Spongiibacter</taxon>
    </lineage>
</organism>
<dbReference type="InterPro" id="IPR009659">
    <property type="entry name" value="DUF1249"/>
</dbReference>
<evidence type="ECO:0000313" key="1">
    <source>
        <dbReference type="EMBL" id="NKI18379.1"/>
    </source>
</evidence>
<protein>
    <submittedName>
        <fullName evidence="1">DUF1249 domain-containing protein</fullName>
    </submittedName>
</protein>
<sequence length="166" mass="18793">MKPLALSRITSGSNVKDTAYKVDLSTLLADCEMNYLRLSKLIPDELAEGSSLSIGVGTETLQLHIMERAPYTTMIDLSLNHARTQGWMETRLQVRMYHDAELAEVVESQGVRPIRPRYTYPNDAMFQQDEKAQLNRFLGEWLSQCLRCGEISAHSLTELVSQQSND</sequence>
<comment type="caution">
    <text evidence="1">The sequence shown here is derived from an EMBL/GenBank/DDBJ whole genome shotgun (WGS) entry which is preliminary data.</text>
</comment>
<dbReference type="PANTHER" id="PTHR38774">
    <property type="entry name" value="CYTOPLASMIC PROTEIN-RELATED"/>
    <property type="match status" value="1"/>
</dbReference>
<dbReference type="EMBL" id="JAAWWK010000004">
    <property type="protein sequence ID" value="NKI18379.1"/>
    <property type="molecule type" value="Genomic_DNA"/>
</dbReference>
<name>A0ABX1GGP9_9GAMM</name>